<dbReference type="EMBL" id="CP002454">
    <property type="protein sequence ID" value="ADV68027.1"/>
    <property type="molecule type" value="Genomic_DNA"/>
</dbReference>
<dbReference type="InterPro" id="IPR004447">
    <property type="entry name" value="Peptidase_S41A"/>
</dbReference>
<feature type="signal peptide" evidence="6">
    <location>
        <begin position="1"/>
        <end position="23"/>
    </location>
</feature>
<keyword evidence="2 5" id="KW-0645">Protease</keyword>
<proteinExistence type="inferred from homology"/>
<evidence type="ECO:0000256" key="1">
    <source>
        <dbReference type="ARBA" id="ARBA00009179"/>
    </source>
</evidence>
<dbReference type="PANTHER" id="PTHR32060:SF30">
    <property type="entry name" value="CARBOXY-TERMINAL PROCESSING PROTEASE CTPA"/>
    <property type="match status" value="1"/>
</dbReference>
<feature type="domain" description="PDZ" evidence="7">
    <location>
        <begin position="97"/>
        <end position="158"/>
    </location>
</feature>
<keyword evidence="3 5" id="KW-0378">Hydrolase</keyword>
<evidence type="ECO:0000256" key="4">
    <source>
        <dbReference type="ARBA" id="ARBA00022825"/>
    </source>
</evidence>
<dbReference type="InterPro" id="IPR055210">
    <property type="entry name" value="CtpA/B_N"/>
</dbReference>
<dbReference type="SUPFAM" id="SSF50156">
    <property type="entry name" value="PDZ domain-like"/>
    <property type="match status" value="1"/>
</dbReference>
<dbReference type="AlphaFoldDB" id="E8UAD8"/>
<accession>E8UAD8</accession>
<dbReference type="NCBIfam" id="TIGR00225">
    <property type="entry name" value="prc"/>
    <property type="match status" value="1"/>
</dbReference>
<dbReference type="Pfam" id="PF03572">
    <property type="entry name" value="Peptidase_S41"/>
    <property type="match status" value="1"/>
</dbReference>
<feature type="chain" id="PRO_5003228529" evidence="6">
    <location>
        <begin position="24"/>
        <end position="443"/>
    </location>
</feature>
<dbReference type="MEROPS" id="S41.004"/>
<dbReference type="SMART" id="SM00245">
    <property type="entry name" value="TSPc"/>
    <property type="match status" value="1"/>
</dbReference>
<dbReference type="Pfam" id="PF17820">
    <property type="entry name" value="PDZ_6"/>
    <property type="match status" value="1"/>
</dbReference>
<dbReference type="RefSeq" id="WP_013557532.1">
    <property type="nucleotide sequence ID" value="NC_014958.1"/>
</dbReference>
<dbReference type="SUPFAM" id="SSF52096">
    <property type="entry name" value="ClpP/crotonase"/>
    <property type="match status" value="1"/>
</dbReference>
<dbReference type="Gene3D" id="3.30.750.44">
    <property type="match status" value="1"/>
</dbReference>
<organism evidence="8 9">
    <name type="scientific">Deinococcus maricopensis (strain DSM 21211 / LMG 22137 / NRRL B-23946 / LB-34)</name>
    <dbReference type="NCBI Taxonomy" id="709986"/>
    <lineage>
        <taxon>Bacteria</taxon>
        <taxon>Thermotogati</taxon>
        <taxon>Deinococcota</taxon>
        <taxon>Deinococci</taxon>
        <taxon>Deinococcales</taxon>
        <taxon>Deinococcaceae</taxon>
        <taxon>Deinococcus</taxon>
    </lineage>
</organism>
<gene>
    <name evidence="8" type="ordered locus">Deima_2389</name>
</gene>
<dbReference type="Gene3D" id="2.30.42.10">
    <property type="match status" value="1"/>
</dbReference>
<dbReference type="GO" id="GO:0006508">
    <property type="term" value="P:proteolysis"/>
    <property type="evidence" value="ECO:0007669"/>
    <property type="project" value="UniProtKB-KW"/>
</dbReference>
<dbReference type="PROSITE" id="PS50106">
    <property type="entry name" value="PDZ"/>
    <property type="match status" value="1"/>
</dbReference>
<dbReference type="HOGENOM" id="CLU_017295_3_0_0"/>
<dbReference type="CDD" id="cd07560">
    <property type="entry name" value="Peptidase_S41_CPP"/>
    <property type="match status" value="1"/>
</dbReference>
<dbReference type="STRING" id="709986.Deima_2389"/>
<dbReference type="OrthoDB" id="9812068at2"/>
<dbReference type="GO" id="GO:0030288">
    <property type="term" value="C:outer membrane-bounded periplasmic space"/>
    <property type="evidence" value="ECO:0007669"/>
    <property type="project" value="TreeGrafter"/>
</dbReference>
<evidence type="ECO:0000256" key="2">
    <source>
        <dbReference type="ARBA" id="ARBA00022670"/>
    </source>
</evidence>
<dbReference type="InterPro" id="IPR001478">
    <property type="entry name" value="PDZ"/>
</dbReference>
<dbReference type="KEGG" id="dmr:Deima_2389"/>
<dbReference type="CDD" id="cd06782">
    <property type="entry name" value="cpPDZ_CPP-like"/>
    <property type="match status" value="1"/>
</dbReference>
<dbReference type="InterPro" id="IPR013783">
    <property type="entry name" value="Ig-like_fold"/>
</dbReference>
<reference evidence="8 9" key="1">
    <citation type="journal article" date="2011" name="Stand. Genomic Sci.">
        <title>Complete genome sequence of Deinococcus maricopensis type strain (LB-34).</title>
        <authorList>
            <person name="Pukall R."/>
            <person name="Zeytun A."/>
            <person name="Lucas S."/>
            <person name="Lapidus A."/>
            <person name="Hammon N."/>
            <person name="Deshpande S."/>
            <person name="Nolan M."/>
            <person name="Cheng J.F."/>
            <person name="Pitluck S."/>
            <person name="Liolios K."/>
            <person name="Pagani I."/>
            <person name="Mikhailova N."/>
            <person name="Ivanova N."/>
            <person name="Mavromatis K."/>
            <person name="Pati A."/>
            <person name="Tapia R."/>
            <person name="Han C."/>
            <person name="Goodwin L."/>
            <person name="Chen A."/>
            <person name="Palaniappan K."/>
            <person name="Land M."/>
            <person name="Hauser L."/>
            <person name="Chang Y.J."/>
            <person name="Jeffries C.D."/>
            <person name="Brambilla E.M."/>
            <person name="Rohde M."/>
            <person name="Goker M."/>
            <person name="Detter J.C."/>
            <person name="Woyke T."/>
            <person name="Bristow J."/>
            <person name="Eisen J.A."/>
            <person name="Markowitz V."/>
            <person name="Hugenholtz P."/>
            <person name="Kyrpides N.C."/>
            <person name="Klenk H.P."/>
        </authorList>
    </citation>
    <scope>NUCLEOTIDE SEQUENCE [LARGE SCALE GENOMIC DNA]</scope>
    <source>
        <strain evidence="9">DSM 21211 / LMG 22137 / NRRL B-23946 / LB-34</strain>
    </source>
</reference>
<keyword evidence="9" id="KW-1185">Reference proteome</keyword>
<dbReference type="eggNOG" id="COG0793">
    <property type="taxonomic scope" value="Bacteria"/>
</dbReference>
<dbReference type="SMART" id="SM00228">
    <property type="entry name" value="PDZ"/>
    <property type="match status" value="1"/>
</dbReference>
<dbReference type="InterPro" id="IPR041489">
    <property type="entry name" value="PDZ_6"/>
</dbReference>
<dbReference type="InterPro" id="IPR029045">
    <property type="entry name" value="ClpP/crotonase-like_dom_sf"/>
</dbReference>
<dbReference type="Gene3D" id="3.90.226.10">
    <property type="entry name" value="2-enoyl-CoA Hydratase, Chain A, domain 1"/>
    <property type="match status" value="1"/>
</dbReference>
<name>E8UAD8_DEIML</name>
<sequence precursor="true">MNNRNRTLLVAGALAATAAVGYAQFQTQASPVNLNASKVGQTFQQVLAFTNANYLKPVKVDDLLRGAINGMLASLNDQFTYYAPPEENKVDEQNLAGEFYGIGVLLAPGKDGVGGQVDVVYKDNAAARAGVQAGDRFLKIDGQDVSTASVNDIVTKVRGEKGTKVRITFGRGSSTYEVVIERSPVVIAAVETATLKQAGGDVAYIALNTFYNEKVEEQFERAVSDAEKRGVKKMILDLRDNGGGLLNAGVFVADKFLPSGKIVSLRDRSGRTQVVGDARKEAGDYTGKLVVLINGNSASASEIVAGALQDYKRATLIGEKSFGKGVAQSPFTTADGGRAVIVTNEWLTPLGRQIHGKGITPEITVKDTRYPTPLNFSGSGVPAGTKLTVNIGGRTVTATADKDGKFTFIDDVKRPQRSSSQGEATVDVKTDAELAKALEVLAK</sequence>
<dbReference type="InterPro" id="IPR036034">
    <property type="entry name" value="PDZ_sf"/>
</dbReference>
<evidence type="ECO:0000313" key="9">
    <source>
        <dbReference type="Proteomes" id="UP000008635"/>
    </source>
</evidence>
<keyword evidence="6" id="KW-0732">Signal</keyword>
<comment type="similarity">
    <text evidence="1 5">Belongs to the peptidase S41A family.</text>
</comment>
<evidence type="ECO:0000256" key="5">
    <source>
        <dbReference type="RuleBase" id="RU004404"/>
    </source>
</evidence>
<keyword evidence="4 5" id="KW-0720">Serine protease</keyword>
<dbReference type="Pfam" id="PF22694">
    <property type="entry name" value="CtpB_N-like"/>
    <property type="match status" value="1"/>
</dbReference>
<dbReference type="Gene3D" id="2.60.40.10">
    <property type="entry name" value="Immunoglobulins"/>
    <property type="match status" value="1"/>
</dbReference>
<dbReference type="Proteomes" id="UP000008635">
    <property type="component" value="Chromosome"/>
</dbReference>
<dbReference type="InterPro" id="IPR005151">
    <property type="entry name" value="Tail-specific_protease"/>
</dbReference>
<dbReference type="GO" id="GO:0007165">
    <property type="term" value="P:signal transduction"/>
    <property type="evidence" value="ECO:0007669"/>
    <property type="project" value="TreeGrafter"/>
</dbReference>
<dbReference type="GO" id="GO:0008236">
    <property type="term" value="F:serine-type peptidase activity"/>
    <property type="evidence" value="ECO:0007669"/>
    <property type="project" value="UniProtKB-KW"/>
</dbReference>
<protein>
    <submittedName>
        <fullName evidence="8">Carboxyl-terminal protease</fullName>
    </submittedName>
</protein>
<evidence type="ECO:0000256" key="6">
    <source>
        <dbReference type="SAM" id="SignalP"/>
    </source>
</evidence>
<evidence type="ECO:0000313" key="8">
    <source>
        <dbReference type="EMBL" id="ADV68027.1"/>
    </source>
</evidence>
<evidence type="ECO:0000259" key="7">
    <source>
        <dbReference type="PROSITE" id="PS50106"/>
    </source>
</evidence>
<dbReference type="PANTHER" id="PTHR32060">
    <property type="entry name" value="TAIL-SPECIFIC PROTEASE"/>
    <property type="match status" value="1"/>
</dbReference>
<reference evidence="9" key="2">
    <citation type="submission" date="2011-01" db="EMBL/GenBank/DDBJ databases">
        <title>The complete genome of Deinococcus maricopensis DSM 21211.</title>
        <authorList>
            <consortium name="US DOE Joint Genome Institute (JGI-PGF)"/>
            <person name="Lucas S."/>
            <person name="Copeland A."/>
            <person name="Lapidus A."/>
            <person name="Goodwin L."/>
            <person name="Pitluck S."/>
            <person name="Kyrpides N."/>
            <person name="Mavromatis K."/>
            <person name="Pagani I."/>
            <person name="Ivanova N."/>
            <person name="Ovchinnikova G."/>
            <person name="Zeytun A."/>
            <person name="Detter J.C."/>
            <person name="Han C."/>
            <person name="Land M."/>
            <person name="Hauser L."/>
            <person name="Markowitz V."/>
            <person name="Cheng J.-F."/>
            <person name="Hugenholtz P."/>
            <person name="Woyke T."/>
            <person name="Wu D."/>
            <person name="Pukall R."/>
            <person name="Gehrich-Schroeter G."/>
            <person name="Brambilla E."/>
            <person name="Klenk H.-P."/>
            <person name="Eisen J.A."/>
        </authorList>
    </citation>
    <scope>NUCLEOTIDE SEQUENCE [LARGE SCALE GENOMIC DNA]</scope>
    <source>
        <strain evidence="9">DSM 21211 / LMG 22137 / NRRL B-23946 / LB-34</strain>
    </source>
</reference>
<evidence type="ECO:0000256" key="3">
    <source>
        <dbReference type="ARBA" id="ARBA00022801"/>
    </source>
</evidence>
<dbReference type="GO" id="GO:0004175">
    <property type="term" value="F:endopeptidase activity"/>
    <property type="evidence" value="ECO:0007669"/>
    <property type="project" value="TreeGrafter"/>
</dbReference>